<gene>
    <name evidence="2" type="ORF">TeGR_g3008</name>
</gene>
<organism evidence="2 3">
    <name type="scientific">Tetraparma gracilis</name>
    <dbReference type="NCBI Taxonomy" id="2962635"/>
    <lineage>
        <taxon>Eukaryota</taxon>
        <taxon>Sar</taxon>
        <taxon>Stramenopiles</taxon>
        <taxon>Ochrophyta</taxon>
        <taxon>Bolidophyceae</taxon>
        <taxon>Parmales</taxon>
        <taxon>Triparmaceae</taxon>
        <taxon>Tetraparma</taxon>
    </lineage>
</organism>
<dbReference type="PANTHER" id="PTHR13238">
    <property type="entry name" value="PROTEIN C21ORF59"/>
    <property type="match status" value="1"/>
</dbReference>
<dbReference type="EMBL" id="BRYB01005181">
    <property type="protein sequence ID" value="GMI21403.1"/>
    <property type="molecule type" value="Genomic_DNA"/>
</dbReference>
<sequence>MVIISVKQSSGDGFLYSTPTSTPNSDLISSLCALHNARLRVRILAPSLRELAKHGPMKKGEDQGLDEVQEEHGGKAIEKNEWYQADPSGLRTGNGPGPRLAETLGRVAAEAEAYCAKEQVTARVNLDMAVVEDKIANMRGAVVMAYPMGLPEWDTIALALNSVDGLEGTGVAAEVMEPETAQLWVAGKEFVRGQLVSDRLGKNEKTKVIAKLQASGAGAPAREPAVSEEERKAMMAHYFKKQEEMKKLAEAGDDDYLASGWADSKNMKRNLQGVGSIKAPGLRF</sequence>
<dbReference type="PANTHER" id="PTHR13238:SF0">
    <property type="entry name" value="CILIA- AND FLAGELLA-ASSOCIATED PROTEIN 298"/>
    <property type="match status" value="1"/>
</dbReference>
<dbReference type="Proteomes" id="UP001165060">
    <property type="component" value="Unassembled WGS sequence"/>
</dbReference>
<dbReference type="InterPro" id="IPR021298">
    <property type="entry name" value="CFAP298"/>
</dbReference>
<proteinExistence type="inferred from homology"/>
<evidence type="ECO:0000256" key="1">
    <source>
        <dbReference type="ARBA" id="ARBA00009619"/>
    </source>
</evidence>
<accession>A0ABQ6M830</accession>
<protein>
    <submittedName>
        <fullName evidence="2">Uncharacterized protein</fullName>
    </submittedName>
</protein>
<evidence type="ECO:0000313" key="2">
    <source>
        <dbReference type="EMBL" id="GMI21403.1"/>
    </source>
</evidence>
<dbReference type="Pfam" id="PF11069">
    <property type="entry name" value="CFAP298"/>
    <property type="match status" value="1"/>
</dbReference>
<comment type="similarity">
    <text evidence="1">Belongs to the CFAP298 family.</text>
</comment>
<reference evidence="2 3" key="1">
    <citation type="journal article" date="2023" name="Commun. Biol.">
        <title>Genome analysis of Parmales, the sister group of diatoms, reveals the evolutionary specialization of diatoms from phago-mixotrophs to photoautotrophs.</title>
        <authorList>
            <person name="Ban H."/>
            <person name="Sato S."/>
            <person name="Yoshikawa S."/>
            <person name="Yamada K."/>
            <person name="Nakamura Y."/>
            <person name="Ichinomiya M."/>
            <person name="Sato N."/>
            <person name="Blanc-Mathieu R."/>
            <person name="Endo H."/>
            <person name="Kuwata A."/>
            <person name="Ogata H."/>
        </authorList>
    </citation>
    <scope>NUCLEOTIDE SEQUENCE [LARGE SCALE GENOMIC DNA]</scope>
</reference>
<comment type="caution">
    <text evidence="2">The sequence shown here is derived from an EMBL/GenBank/DDBJ whole genome shotgun (WGS) entry which is preliminary data.</text>
</comment>
<evidence type="ECO:0000313" key="3">
    <source>
        <dbReference type="Proteomes" id="UP001165060"/>
    </source>
</evidence>
<keyword evidence="3" id="KW-1185">Reference proteome</keyword>
<name>A0ABQ6M830_9STRA</name>